<dbReference type="EMBL" id="MBFR01000152">
    <property type="protein sequence ID" value="PVU92688.1"/>
    <property type="molecule type" value="Genomic_DNA"/>
</dbReference>
<reference evidence="3 4" key="1">
    <citation type="journal article" date="2018" name="MBio">
        <title>Comparative Genomics Reveals the Core Gene Toolbox for the Fungus-Insect Symbiosis.</title>
        <authorList>
            <person name="Wang Y."/>
            <person name="Stata M."/>
            <person name="Wang W."/>
            <person name="Stajich J.E."/>
            <person name="White M.M."/>
            <person name="Moncalvo J.M."/>
        </authorList>
    </citation>
    <scope>NUCLEOTIDE SEQUENCE [LARGE SCALE GENOMIC DNA]</scope>
    <source>
        <strain evidence="3 4">SWE-8-4</strain>
    </source>
</reference>
<evidence type="ECO:0000256" key="1">
    <source>
        <dbReference type="SAM" id="Coils"/>
    </source>
</evidence>
<feature type="region of interest" description="Disordered" evidence="2">
    <location>
        <begin position="1"/>
        <end position="36"/>
    </location>
</feature>
<feature type="coiled-coil region" evidence="1">
    <location>
        <begin position="676"/>
        <end position="781"/>
    </location>
</feature>
<dbReference type="STRING" id="133385.A0A2T9YK34"/>
<evidence type="ECO:0000256" key="2">
    <source>
        <dbReference type="SAM" id="MobiDB-lite"/>
    </source>
</evidence>
<accession>A0A2T9YK34</accession>
<feature type="coiled-coil region" evidence="1">
    <location>
        <begin position="585"/>
        <end position="612"/>
    </location>
</feature>
<dbReference type="Proteomes" id="UP000245383">
    <property type="component" value="Unassembled WGS sequence"/>
</dbReference>
<sequence length="792" mass="90637">MTNSTKDKKTDSSKSKPQIAKNSQNENSDNMTRQTLVDKVLKQEEKQNKPKIASELMENINLNVCRENSLQKTDQNTIENIENASENTVFLDGKAVINIEPKNSDLLKTKNKIIVSTESDSVHNKDKTATKIDSFNKVQDQQATIINKTNSRNKVQAQVSEITNGVKVSDNDSYHIKPSCCSKKCENLKHALKQNNELEEHNKKSKDSLKQHLLELQNNSKTGTQELDCTYSILDELNKKLSEMNSLNETLKSESNKKIKKLTKSLEQANAEIEKHIDKQSEFDITVASAQDEMEMLKFVSYLILEKKCEVEKNNVKLKQQISFLQAKLSDMNSEFGLKNNTLEQNKIIITEYSEKFQSANNNLDKIYVLNNELQKDKVDLTKEIQSLKHELSVQSSKVNGLVNGNKELIQSQEYFQRTTAQLQDNLLESENKKKKYEGEINQKNTEIESAQKQLETFENDLKMKNVEISELTNNLDKTQQNMTETITKLSEELKEIKIEKDTLQANNLELEKVNKTNATKLDFSSKMIKDIEVQLSSANKKIHGKNAENIKPAEQLRLSIVSNKEKNTVTSDLNIKEAKLQSMFEEKKQSHDKLKVELNLAKEALKQASIKYNGLDKIHNSLKTNFETAKKNNVQLRTQIKGQVCSNTKLNYQIRKLNEAKCKAHKELEEFTKSLSESKNTVTQLSTQLEDIKKEHLQKINSHKNEIESNKKEIQKLQSIIIAKESNLTSTNLQSESAIRSNNNKIAELKKKISDMENIIKELKAKIKKNEQDMLRKDSQLKSAKEILNNS</sequence>
<feature type="compositionally biased region" description="Basic and acidic residues" evidence="2">
    <location>
        <begin position="1"/>
        <end position="14"/>
    </location>
</feature>
<keyword evidence="4" id="KW-1185">Reference proteome</keyword>
<evidence type="ECO:0000313" key="3">
    <source>
        <dbReference type="EMBL" id="PVU92688.1"/>
    </source>
</evidence>
<organism evidence="3 4">
    <name type="scientific">Smittium simulii</name>
    <dbReference type="NCBI Taxonomy" id="133385"/>
    <lineage>
        <taxon>Eukaryota</taxon>
        <taxon>Fungi</taxon>
        <taxon>Fungi incertae sedis</taxon>
        <taxon>Zoopagomycota</taxon>
        <taxon>Kickxellomycotina</taxon>
        <taxon>Harpellomycetes</taxon>
        <taxon>Harpellales</taxon>
        <taxon>Legeriomycetaceae</taxon>
        <taxon>Smittium</taxon>
    </lineage>
</organism>
<feature type="coiled-coil region" evidence="1">
    <location>
        <begin position="188"/>
        <end position="279"/>
    </location>
</feature>
<keyword evidence="1" id="KW-0175">Coiled coil</keyword>
<name>A0A2T9YK34_9FUNG</name>
<comment type="caution">
    <text evidence="3">The sequence shown here is derived from an EMBL/GenBank/DDBJ whole genome shotgun (WGS) entry which is preliminary data.</text>
</comment>
<proteinExistence type="predicted"/>
<protein>
    <submittedName>
        <fullName evidence="3">Uncharacterized protein</fullName>
    </submittedName>
</protein>
<feature type="compositionally biased region" description="Polar residues" evidence="2">
    <location>
        <begin position="20"/>
        <end position="35"/>
    </location>
</feature>
<evidence type="ECO:0000313" key="4">
    <source>
        <dbReference type="Proteomes" id="UP000245383"/>
    </source>
</evidence>
<gene>
    <name evidence="3" type="ORF">BB561_003678</name>
</gene>
<feature type="coiled-coil region" evidence="1">
    <location>
        <begin position="420"/>
        <end position="549"/>
    </location>
</feature>
<dbReference type="AlphaFoldDB" id="A0A2T9YK34"/>